<dbReference type="Proteomes" id="UP000478052">
    <property type="component" value="Unassembled WGS sequence"/>
</dbReference>
<sequence>MYTITLNRNSSELTCDIFPSLEVTNTAQICLLSLQTNNSIPNIGPSCNTIGFRNMIGQNDYVIIPTGSYELDNLESVIQKMMTDYISWFELKADTSTLKCILSCSHEEDFSVENSIASILGFRNVLYTTGMTHESENTVKIMKINSIKVECNLITRSFCDGAPSQIIHELYPTI</sequence>
<dbReference type="OrthoDB" id="6619655at2759"/>
<proteinExistence type="predicted"/>
<evidence type="ECO:0000313" key="1">
    <source>
        <dbReference type="EMBL" id="KAF0715027.1"/>
    </source>
</evidence>
<keyword evidence="2" id="KW-1185">Reference proteome</keyword>
<reference evidence="1 2" key="1">
    <citation type="submission" date="2019-08" db="EMBL/GenBank/DDBJ databases">
        <title>Whole genome of Aphis craccivora.</title>
        <authorList>
            <person name="Voronova N.V."/>
            <person name="Shulinski R.S."/>
            <person name="Bandarenka Y.V."/>
            <person name="Zhorov D.G."/>
            <person name="Warner D."/>
        </authorList>
    </citation>
    <scope>NUCLEOTIDE SEQUENCE [LARGE SCALE GENOMIC DNA]</scope>
    <source>
        <strain evidence="1">180601</strain>
        <tissue evidence="1">Whole Body</tissue>
    </source>
</reference>
<evidence type="ECO:0000313" key="2">
    <source>
        <dbReference type="Proteomes" id="UP000478052"/>
    </source>
</evidence>
<dbReference type="EMBL" id="VUJU01010258">
    <property type="protein sequence ID" value="KAF0715027.1"/>
    <property type="molecule type" value="Genomic_DNA"/>
</dbReference>
<dbReference type="AlphaFoldDB" id="A0A6G0W1T3"/>
<protein>
    <submittedName>
        <fullName evidence="1">Uncharacterized protein</fullName>
    </submittedName>
</protein>
<organism evidence="1 2">
    <name type="scientific">Aphis craccivora</name>
    <name type="common">Cowpea aphid</name>
    <dbReference type="NCBI Taxonomy" id="307492"/>
    <lineage>
        <taxon>Eukaryota</taxon>
        <taxon>Metazoa</taxon>
        <taxon>Ecdysozoa</taxon>
        <taxon>Arthropoda</taxon>
        <taxon>Hexapoda</taxon>
        <taxon>Insecta</taxon>
        <taxon>Pterygota</taxon>
        <taxon>Neoptera</taxon>
        <taxon>Paraneoptera</taxon>
        <taxon>Hemiptera</taxon>
        <taxon>Sternorrhyncha</taxon>
        <taxon>Aphidomorpha</taxon>
        <taxon>Aphidoidea</taxon>
        <taxon>Aphididae</taxon>
        <taxon>Aphidini</taxon>
        <taxon>Aphis</taxon>
        <taxon>Aphis</taxon>
    </lineage>
</organism>
<accession>A0A6G0W1T3</accession>
<comment type="caution">
    <text evidence="1">The sequence shown here is derived from an EMBL/GenBank/DDBJ whole genome shotgun (WGS) entry which is preliminary data.</text>
</comment>
<name>A0A6G0W1T3_APHCR</name>
<gene>
    <name evidence="1" type="ORF">FWK35_00023201</name>
</gene>